<feature type="transmembrane region" description="Helical" evidence="2">
    <location>
        <begin position="6"/>
        <end position="32"/>
    </location>
</feature>
<feature type="region of interest" description="Disordered" evidence="1">
    <location>
        <begin position="116"/>
        <end position="174"/>
    </location>
</feature>
<dbReference type="RefSeq" id="XP_019018928.1">
    <property type="nucleotide sequence ID" value="XM_019159859.1"/>
</dbReference>
<name>A0A1E3NNZ8_9ASCO</name>
<dbReference type="Proteomes" id="UP000094455">
    <property type="component" value="Unassembled WGS sequence"/>
</dbReference>
<feature type="region of interest" description="Disordered" evidence="1">
    <location>
        <begin position="224"/>
        <end position="299"/>
    </location>
</feature>
<feature type="compositionally biased region" description="Low complexity" evidence="1">
    <location>
        <begin position="249"/>
        <end position="276"/>
    </location>
</feature>
<gene>
    <name evidence="3" type="ORF">PICMEDRAFT_119397</name>
</gene>
<organism evidence="3 4">
    <name type="scientific">Pichia membranifaciens NRRL Y-2026</name>
    <dbReference type="NCBI Taxonomy" id="763406"/>
    <lineage>
        <taxon>Eukaryota</taxon>
        <taxon>Fungi</taxon>
        <taxon>Dikarya</taxon>
        <taxon>Ascomycota</taxon>
        <taxon>Saccharomycotina</taxon>
        <taxon>Pichiomycetes</taxon>
        <taxon>Pichiales</taxon>
        <taxon>Pichiaceae</taxon>
        <taxon>Pichia</taxon>
    </lineage>
</organism>
<dbReference type="AlphaFoldDB" id="A0A1E3NNZ8"/>
<evidence type="ECO:0000256" key="2">
    <source>
        <dbReference type="SAM" id="Phobius"/>
    </source>
</evidence>
<keyword evidence="2" id="KW-0812">Transmembrane</keyword>
<sequence length="299" mass="31233">MAFFHMLVSSAGVLVSPLWLVPQIYFFALCTLPLRTLRTALSLVGLRLRPQLLAEFAIVLYQYVAVAFVLGAAAGAANWVLFWLVSGAFTWIDQQLRFDTGSIVSWVVGLGPTLPPQQPAAAPGPARTKHKYEKHPCRAPPAATAPPATPDTTTDTTAATPATPPASEPVVPVSVPVVPDPAPAAEPAAPAAAAAAAAAAATSSTPPALPDRPTLPQRDETVLSSVRHTVTSQTRPHSEDAGTRRSRASARPPSYDADTTATTATGVSHSTVSATTNSSFEDDHPDSPSYKHNDGPDRA</sequence>
<protein>
    <submittedName>
        <fullName evidence="3">Uncharacterized protein</fullName>
    </submittedName>
</protein>
<accession>A0A1E3NNZ8</accession>
<evidence type="ECO:0000313" key="4">
    <source>
        <dbReference type="Proteomes" id="UP000094455"/>
    </source>
</evidence>
<feature type="compositionally biased region" description="Low complexity" evidence="1">
    <location>
        <begin position="150"/>
        <end position="161"/>
    </location>
</feature>
<feature type="compositionally biased region" description="Polar residues" evidence="1">
    <location>
        <begin position="224"/>
        <end position="235"/>
    </location>
</feature>
<evidence type="ECO:0000256" key="1">
    <source>
        <dbReference type="SAM" id="MobiDB-lite"/>
    </source>
</evidence>
<keyword evidence="2" id="KW-0472">Membrane</keyword>
<reference evidence="3 4" key="1">
    <citation type="journal article" date="2016" name="Proc. Natl. Acad. Sci. U.S.A.">
        <title>Comparative genomics of biotechnologically important yeasts.</title>
        <authorList>
            <person name="Riley R."/>
            <person name="Haridas S."/>
            <person name="Wolfe K.H."/>
            <person name="Lopes M.R."/>
            <person name="Hittinger C.T."/>
            <person name="Goeker M."/>
            <person name="Salamov A.A."/>
            <person name="Wisecaver J.H."/>
            <person name="Long T.M."/>
            <person name="Calvey C.H."/>
            <person name="Aerts A.L."/>
            <person name="Barry K.W."/>
            <person name="Choi C."/>
            <person name="Clum A."/>
            <person name="Coughlan A.Y."/>
            <person name="Deshpande S."/>
            <person name="Douglass A.P."/>
            <person name="Hanson S.J."/>
            <person name="Klenk H.-P."/>
            <person name="LaButti K.M."/>
            <person name="Lapidus A."/>
            <person name="Lindquist E.A."/>
            <person name="Lipzen A.M."/>
            <person name="Meier-Kolthoff J.P."/>
            <person name="Ohm R.A."/>
            <person name="Otillar R.P."/>
            <person name="Pangilinan J.L."/>
            <person name="Peng Y."/>
            <person name="Rokas A."/>
            <person name="Rosa C.A."/>
            <person name="Scheuner C."/>
            <person name="Sibirny A.A."/>
            <person name="Slot J.C."/>
            <person name="Stielow J.B."/>
            <person name="Sun H."/>
            <person name="Kurtzman C.P."/>
            <person name="Blackwell M."/>
            <person name="Grigoriev I.V."/>
            <person name="Jeffries T.W."/>
        </authorList>
    </citation>
    <scope>NUCLEOTIDE SEQUENCE [LARGE SCALE GENOMIC DNA]</scope>
    <source>
        <strain evidence="3 4">NRRL Y-2026</strain>
    </source>
</reference>
<proteinExistence type="predicted"/>
<dbReference type="EMBL" id="KV454002">
    <property type="protein sequence ID" value="ODQ47815.1"/>
    <property type="molecule type" value="Genomic_DNA"/>
</dbReference>
<feature type="compositionally biased region" description="Basic and acidic residues" evidence="1">
    <location>
        <begin position="281"/>
        <end position="299"/>
    </location>
</feature>
<keyword evidence="2" id="KW-1133">Transmembrane helix</keyword>
<evidence type="ECO:0000313" key="3">
    <source>
        <dbReference type="EMBL" id="ODQ47815.1"/>
    </source>
</evidence>
<keyword evidence="4" id="KW-1185">Reference proteome</keyword>
<dbReference type="GeneID" id="30176546"/>